<dbReference type="PANTHER" id="PTHR38004">
    <property type="entry name" value="PROLINE-RICH PROTEIN 33"/>
    <property type="match status" value="1"/>
</dbReference>
<feature type="compositionally biased region" description="Polar residues" evidence="1">
    <location>
        <begin position="315"/>
        <end position="361"/>
    </location>
</feature>
<sequence>MAVNYDTLTPPGRLSQQYPPPLLPKPGKDNVRLQKLLKKTAKKKAAPQASQSTAYFRSSLSPVNEASPDLEYSDHSTPPKTPETPGYGGTLHPRFNIRPIYQHPPSPYPQHRGTRFSPQTLSHTFPHSLSPRVTYTPSPRLSPGPATYVEAHMINTPTSAVFPLTSECSVQVSRIVTPLTAKPDLILSTAPDPIPISAGQTSQPSPNLTSTMIIPKPASPKFSYSDVTKSPKPMFDVPQITIYTAKTSYYESARMSLHDSSDAGASHYGRSQLQRPRSRTPTPDFRRGTSPLRAVTPTSEVRRGATPTFEVKRLTTPTSEIKRGTTPTSDIKRGTTPTSETKRNATPTSETKRGTTPTSETKWGITPTVEITLVKSPEIYREPTPISEITGAVTKKVTTLYEFSTSKTPSGRPKTPSHHITRPKTPVFEISKPNPLLFAISPEYMEGRRSKTPTSLRVSPVGDEEGHKPIATIKTAIPNGEVQVKPDLAAIPNLGIKDQPEIILNGYQKLDTPTFEAPKHSTSIAASQQLHTHKPVKISEPIAGYQRPKTPTYGTLQSGTSLLPGQRPKTPTYYGLTPAAYVAHGGIQTHAPSFGASTPRPPVAESTKAEIKEPLEMQTLTKAEPKADEPNKKVESLSSDTQKMSLENIPGMNAQSSDLQISIAPSVQAKLCPAAETPKPPSTEVKRKGFLPSALSKPIVSLPEPTEAETGIKKPEQTRTPDKNTEKIKEEAANSITLEQKTESKDSVTDTFSVLEKLKVKTSDTESPNRSSLLSAAASNQTAADKVLQAARAKQQKDDEKPTKAHEIQAKGNEAEQASCTEATEDKKAEALLKTVQKSKSMKSKLSGWSRLKKHMVVEEEEPKFPEPESSSTSEAKTDALDGDMSKKAETFEQEEAAPSQDTKGKESPRAAQMWNAVLFQMFATKESIMQQIDSNKTEEQRKEEAKSQKPQEIPSFAHRLPVLLFSPRFDAKKLREAASRPLTKISTVFEMGLIGRKNKDEEPKDFNRTAKGFSSPKDTD</sequence>
<dbReference type="RefSeq" id="XP_028813936.1">
    <property type="nucleotide sequence ID" value="XM_028958103.1"/>
</dbReference>
<name>A0AAY4D3X3_9TELE</name>
<feature type="region of interest" description="Disordered" evidence="1">
    <location>
        <begin position="930"/>
        <end position="955"/>
    </location>
</feature>
<feature type="region of interest" description="Disordered" evidence="1">
    <location>
        <begin position="259"/>
        <end position="364"/>
    </location>
</feature>
<feature type="region of interest" description="Disordered" evidence="1">
    <location>
        <begin position="854"/>
        <end position="911"/>
    </location>
</feature>
<organism evidence="2 3">
    <name type="scientific">Denticeps clupeoides</name>
    <name type="common">denticle herring</name>
    <dbReference type="NCBI Taxonomy" id="299321"/>
    <lineage>
        <taxon>Eukaryota</taxon>
        <taxon>Metazoa</taxon>
        <taxon>Chordata</taxon>
        <taxon>Craniata</taxon>
        <taxon>Vertebrata</taxon>
        <taxon>Euteleostomi</taxon>
        <taxon>Actinopterygii</taxon>
        <taxon>Neopterygii</taxon>
        <taxon>Teleostei</taxon>
        <taxon>Clupei</taxon>
        <taxon>Clupeiformes</taxon>
        <taxon>Denticipitoidei</taxon>
        <taxon>Denticipitidae</taxon>
        <taxon>Denticeps</taxon>
    </lineage>
</organism>
<feature type="region of interest" description="Disordered" evidence="1">
    <location>
        <begin position="997"/>
        <end position="1021"/>
    </location>
</feature>
<protein>
    <recommendedName>
        <fullName evidence="4">Proline rich 33</fullName>
    </recommendedName>
</protein>
<feature type="compositionally biased region" description="Polar residues" evidence="1">
    <location>
        <begin position="269"/>
        <end position="281"/>
    </location>
</feature>
<feature type="compositionally biased region" description="Polar residues" evidence="1">
    <location>
        <begin position="55"/>
        <end position="64"/>
    </location>
</feature>
<dbReference type="GeneTree" id="ENSGT00940000167812"/>
<feature type="compositionally biased region" description="Basic and acidic residues" evidence="1">
    <location>
        <begin position="998"/>
        <end position="1009"/>
    </location>
</feature>
<dbReference type="PANTHER" id="PTHR38004:SF1">
    <property type="entry name" value="PROLINE-RICH PROTEIN 33"/>
    <property type="match status" value="1"/>
</dbReference>
<evidence type="ECO:0008006" key="4">
    <source>
        <dbReference type="Google" id="ProtNLM"/>
    </source>
</evidence>
<feature type="compositionally biased region" description="Basic and acidic residues" evidence="1">
    <location>
        <begin position="795"/>
        <end position="809"/>
    </location>
</feature>
<feature type="region of interest" description="Disordered" evidence="1">
    <location>
        <begin position="1"/>
        <end position="88"/>
    </location>
</feature>
<feature type="region of interest" description="Disordered" evidence="1">
    <location>
        <begin position="403"/>
        <end position="426"/>
    </location>
</feature>
<dbReference type="GeneID" id="114766842"/>
<feature type="region of interest" description="Disordered" evidence="1">
    <location>
        <begin position="544"/>
        <end position="568"/>
    </location>
</feature>
<reference evidence="2" key="2">
    <citation type="submission" date="2025-08" db="UniProtKB">
        <authorList>
            <consortium name="Ensembl"/>
        </authorList>
    </citation>
    <scope>IDENTIFICATION</scope>
</reference>
<reference evidence="2" key="3">
    <citation type="submission" date="2025-09" db="UniProtKB">
        <authorList>
            <consortium name="Ensembl"/>
        </authorList>
    </citation>
    <scope>IDENTIFICATION</scope>
</reference>
<evidence type="ECO:0000313" key="2">
    <source>
        <dbReference type="Ensembl" id="ENSDCDP00010039081.1"/>
    </source>
</evidence>
<evidence type="ECO:0000313" key="3">
    <source>
        <dbReference type="Proteomes" id="UP000694580"/>
    </source>
</evidence>
<feature type="compositionally biased region" description="Basic and acidic residues" evidence="1">
    <location>
        <begin position="876"/>
        <end position="891"/>
    </location>
</feature>
<feature type="compositionally biased region" description="Basic residues" evidence="1">
    <location>
        <begin position="35"/>
        <end position="45"/>
    </location>
</feature>
<dbReference type="Proteomes" id="UP000694580">
    <property type="component" value="Chromosome 17"/>
</dbReference>
<feature type="region of interest" description="Disordered" evidence="1">
    <location>
        <begin position="673"/>
        <end position="825"/>
    </location>
</feature>
<dbReference type="Pfam" id="PF15485">
    <property type="entry name" value="DUF4643"/>
    <property type="match status" value="1"/>
</dbReference>
<reference evidence="2 3" key="1">
    <citation type="submission" date="2020-06" db="EMBL/GenBank/DDBJ databases">
        <authorList>
            <consortium name="Wellcome Sanger Institute Data Sharing"/>
        </authorList>
    </citation>
    <scope>NUCLEOTIDE SEQUENCE [LARGE SCALE GENOMIC DNA]</scope>
</reference>
<feature type="compositionally biased region" description="Basic and acidic residues" evidence="1">
    <location>
        <begin position="936"/>
        <end position="950"/>
    </location>
</feature>
<keyword evidence="3" id="KW-1185">Reference proteome</keyword>
<feature type="compositionally biased region" description="Basic and acidic residues" evidence="1">
    <location>
        <begin position="710"/>
        <end position="732"/>
    </location>
</feature>
<proteinExistence type="predicted"/>
<dbReference type="AlphaFoldDB" id="A0AAY4D3X3"/>
<feature type="compositionally biased region" description="Polar residues" evidence="1">
    <location>
        <begin position="552"/>
        <end position="563"/>
    </location>
</feature>
<accession>A0AAY4D3X3</accession>
<evidence type="ECO:0000256" key="1">
    <source>
        <dbReference type="SAM" id="MobiDB-lite"/>
    </source>
</evidence>
<dbReference type="Ensembl" id="ENSDCDT00010048817.1">
    <property type="protein sequence ID" value="ENSDCDP00010039081.1"/>
    <property type="gene ID" value="ENSDCDG00010025212.1"/>
</dbReference>
<gene>
    <name evidence="2" type="primary">prr33</name>
</gene>
<dbReference type="InterPro" id="IPR028004">
    <property type="entry name" value="DUF4643"/>
</dbReference>